<evidence type="ECO:0000256" key="1">
    <source>
        <dbReference type="SAM" id="Phobius"/>
    </source>
</evidence>
<keyword evidence="1" id="KW-0812">Transmembrane</keyword>
<keyword evidence="1" id="KW-1133">Transmembrane helix</keyword>
<gene>
    <name evidence="2" type="ORF">DEAC_c34860</name>
</gene>
<keyword evidence="1" id="KW-0472">Membrane</keyword>
<reference evidence="2 3" key="1">
    <citation type="submission" date="2015-06" db="EMBL/GenBank/DDBJ databases">
        <title>Draft genome of the moderately acidophilic sulfate reducer Candidatus Desulfosporosinus acididurans strain M1.</title>
        <authorList>
            <person name="Poehlein A."/>
            <person name="Petzsch P."/>
            <person name="Johnson B.D."/>
            <person name="Schloemann M."/>
            <person name="Daniel R."/>
            <person name="Muehling M."/>
        </authorList>
    </citation>
    <scope>NUCLEOTIDE SEQUENCE [LARGE SCALE GENOMIC DNA]</scope>
    <source>
        <strain evidence="2 3">M1</strain>
    </source>
</reference>
<sequence length="316" mass="35921">MEKYPLPEDDKFKTWQKRLKATWFIGLVLIIFTSLGISLVWNRAGSAVYKDILSVTDVKHTVMQSGLSLTSNLMVNPADYKMGQVEPQIYEIKNFDGMLFIYKFTSIGERDTIYDQWQDTNEKKSNGSNLNMFSPKWQYNLAYAAKNTIIVVCLSQFPGEEYAQKISPRLRNLGKAIFYNLNEGQQIVYQGEGNNWRGKVIVNYYNHFWTDDKGVLRDDCWNHRQPVMEFKGDPGNIQGDFSYEFKSAIDEFGGTDSKGFDASRFTGNDSAANYGCVILGFGGIGGSGAMPPKDNVYTLTVKWNNKQETFDLKASE</sequence>
<organism evidence="2 3">
    <name type="scientific">Desulfosporosinus acididurans</name>
    <dbReference type="NCBI Taxonomy" id="476652"/>
    <lineage>
        <taxon>Bacteria</taxon>
        <taxon>Bacillati</taxon>
        <taxon>Bacillota</taxon>
        <taxon>Clostridia</taxon>
        <taxon>Eubacteriales</taxon>
        <taxon>Desulfitobacteriaceae</taxon>
        <taxon>Desulfosporosinus</taxon>
    </lineage>
</organism>
<dbReference type="AlphaFoldDB" id="A0A0J1FM50"/>
<protein>
    <submittedName>
        <fullName evidence="2">Uncharacterized protein</fullName>
    </submittedName>
</protein>
<evidence type="ECO:0000313" key="3">
    <source>
        <dbReference type="Proteomes" id="UP000036356"/>
    </source>
</evidence>
<evidence type="ECO:0000313" key="2">
    <source>
        <dbReference type="EMBL" id="KLU64540.1"/>
    </source>
</evidence>
<name>A0A0J1FM50_9FIRM</name>
<dbReference type="Proteomes" id="UP000036356">
    <property type="component" value="Unassembled WGS sequence"/>
</dbReference>
<feature type="transmembrane region" description="Helical" evidence="1">
    <location>
        <begin position="21"/>
        <end position="41"/>
    </location>
</feature>
<dbReference type="EMBL" id="LDZY01000013">
    <property type="protein sequence ID" value="KLU64540.1"/>
    <property type="molecule type" value="Genomic_DNA"/>
</dbReference>
<proteinExistence type="predicted"/>
<accession>A0A0J1FM50</accession>
<keyword evidence="3" id="KW-1185">Reference proteome</keyword>
<comment type="caution">
    <text evidence="2">The sequence shown here is derived from an EMBL/GenBank/DDBJ whole genome shotgun (WGS) entry which is preliminary data.</text>
</comment>
<dbReference type="PATRIC" id="fig|476652.3.peg.3678"/>